<evidence type="ECO:0000256" key="7">
    <source>
        <dbReference type="ARBA" id="ARBA00023040"/>
    </source>
</evidence>
<comment type="subcellular location">
    <subcellularLocation>
        <location evidence="1 11">Cell membrane</location>
        <topology evidence="1 11">Multi-pass membrane protein</topology>
    </subcellularLocation>
</comment>
<evidence type="ECO:0000256" key="8">
    <source>
        <dbReference type="ARBA" id="ARBA00023136"/>
    </source>
</evidence>
<keyword evidence="10 11" id="KW-0807">Transducer</keyword>
<evidence type="ECO:0000256" key="4">
    <source>
        <dbReference type="ARBA" id="ARBA00022507"/>
    </source>
</evidence>
<evidence type="ECO:0000256" key="9">
    <source>
        <dbReference type="ARBA" id="ARBA00023170"/>
    </source>
</evidence>
<organism evidence="12 13">
    <name type="scientific">Camelus bactrianus</name>
    <name type="common">Bactrian camel</name>
    <dbReference type="NCBI Taxonomy" id="9837"/>
    <lineage>
        <taxon>Eukaryota</taxon>
        <taxon>Metazoa</taxon>
        <taxon>Chordata</taxon>
        <taxon>Craniata</taxon>
        <taxon>Vertebrata</taxon>
        <taxon>Euteleostomi</taxon>
        <taxon>Mammalia</taxon>
        <taxon>Eutheria</taxon>
        <taxon>Laurasiatheria</taxon>
        <taxon>Artiodactyla</taxon>
        <taxon>Tylopoda</taxon>
        <taxon>Camelidae</taxon>
        <taxon>Camelus</taxon>
    </lineage>
</organism>
<keyword evidence="6 11" id="KW-1133">Transmembrane helix</keyword>
<protein>
    <recommendedName>
        <fullName evidence="11">Vomeronasal type-1 receptor</fullName>
    </recommendedName>
</protein>
<keyword evidence="5 11" id="KW-0812">Transmembrane</keyword>
<dbReference type="AlphaFoldDB" id="A0A9W3GF12"/>
<evidence type="ECO:0000256" key="10">
    <source>
        <dbReference type="ARBA" id="ARBA00023224"/>
    </source>
</evidence>
<keyword evidence="9 11" id="KW-0675">Receptor</keyword>
<accession>A0A9W3GF12</accession>
<dbReference type="PANTHER" id="PTHR24062">
    <property type="entry name" value="VOMERONASAL TYPE-1 RECEPTOR"/>
    <property type="match status" value="1"/>
</dbReference>
<dbReference type="Proteomes" id="UP001732780">
    <property type="component" value="Chromosome 9"/>
</dbReference>
<dbReference type="GO" id="GO:0016503">
    <property type="term" value="F:pheromone receptor activity"/>
    <property type="evidence" value="ECO:0007669"/>
    <property type="project" value="InterPro"/>
</dbReference>
<evidence type="ECO:0000313" key="13">
    <source>
        <dbReference type="RefSeq" id="XP_045377761.2"/>
    </source>
</evidence>
<keyword evidence="3 11" id="KW-1003">Cell membrane</keyword>
<dbReference type="GO" id="GO:0019236">
    <property type="term" value="P:response to pheromone"/>
    <property type="evidence" value="ECO:0007669"/>
    <property type="project" value="UniProtKB-KW"/>
</dbReference>
<gene>
    <name evidence="13" type="primary">LOC123618789</name>
</gene>
<comment type="similarity">
    <text evidence="2 11">Belongs to the G-protein coupled receptor 1 family.</text>
</comment>
<evidence type="ECO:0000256" key="5">
    <source>
        <dbReference type="ARBA" id="ARBA00022692"/>
    </source>
</evidence>
<dbReference type="Pfam" id="PF03402">
    <property type="entry name" value="V1R"/>
    <property type="match status" value="1"/>
</dbReference>
<keyword evidence="7 11" id="KW-0297">G-protein coupled receptor</keyword>
<evidence type="ECO:0000256" key="11">
    <source>
        <dbReference type="RuleBase" id="RU364061"/>
    </source>
</evidence>
<keyword evidence="12" id="KW-1185">Reference proteome</keyword>
<reference evidence="13" key="1">
    <citation type="submission" date="2025-08" db="UniProtKB">
        <authorList>
            <consortium name="RefSeq"/>
        </authorList>
    </citation>
    <scope>IDENTIFICATION</scope>
    <source>
        <tissue evidence="13">Blood</tissue>
    </source>
</reference>
<keyword evidence="8 11" id="KW-0472">Membrane</keyword>
<dbReference type="InterPro" id="IPR004072">
    <property type="entry name" value="Vmron_rcpt_1"/>
</dbReference>
<dbReference type="RefSeq" id="XP_045377761.2">
    <property type="nucleotide sequence ID" value="XM_045521805.2"/>
</dbReference>
<evidence type="ECO:0000256" key="6">
    <source>
        <dbReference type="ARBA" id="ARBA00022989"/>
    </source>
</evidence>
<evidence type="ECO:0000313" key="12">
    <source>
        <dbReference type="Proteomes" id="UP001732780"/>
    </source>
</evidence>
<evidence type="ECO:0000256" key="1">
    <source>
        <dbReference type="ARBA" id="ARBA00004651"/>
    </source>
</evidence>
<sequence length="245" mass="26774">MGSANLDAGTAFLTQTGAGILGNSFLFSLLSFTPLTGHKLTPTDMIRHQLGLASSLVLFSRGIPQTMAEFGWKNFLDDAGCKPVVYLHRVARGVSLSPTCLLNGFQAVKLCLRTCIFFSFDAVCLGRITWARGSTVILLTRHKQRGQHVLSSSRSARASHEARATRTIPALASAFVFYSFSCTSALYVTLTASPGQRLVDLPVFLASCFPTLSPFLLIASDIRISRLFFDFWARISFIADLPKQL</sequence>
<comment type="caution">
    <text evidence="11">Lacks conserved residue(s) required for the propagation of feature annotation.</text>
</comment>
<proteinExistence type="inferred from homology"/>
<keyword evidence="4 11" id="KW-0589">Pheromone response</keyword>
<name>A0A9W3GF12_CAMBA</name>
<evidence type="ECO:0000256" key="3">
    <source>
        <dbReference type="ARBA" id="ARBA00022475"/>
    </source>
</evidence>
<dbReference type="SUPFAM" id="SSF81321">
    <property type="entry name" value="Family A G protein-coupled receptor-like"/>
    <property type="match status" value="1"/>
</dbReference>
<evidence type="ECO:0000256" key="2">
    <source>
        <dbReference type="ARBA" id="ARBA00010663"/>
    </source>
</evidence>
<dbReference type="GO" id="GO:0005886">
    <property type="term" value="C:plasma membrane"/>
    <property type="evidence" value="ECO:0007669"/>
    <property type="project" value="UniProtKB-SubCell"/>
</dbReference>